<keyword evidence="9 15" id="KW-0472">Membrane</keyword>
<feature type="compositionally biased region" description="Basic and acidic residues" evidence="14">
    <location>
        <begin position="252"/>
        <end position="270"/>
    </location>
</feature>
<evidence type="ECO:0000256" key="2">
    <source>
        <dbReference type="ARBA" id="ARBA00007193"/>
    </source>
</evidence>
<reference evidence="16 17" key="1">
    <citation type="submission" date="2014-03" db="EMBL/GenBank/DDBJ databases">
        <title>Draft genome of the hookworm Oesophagostomum dentatum.</title>
        <authorList>
            <person name="Mitreva M."/>
        </authorList>
    </citation>
    <scope>NUCLEOTIDE SEQUENCE [LARGE SCALE GENOMIC DNA]</scope>
    <source>
        <strain evidence="16 17">OD-Hann</strain>
    </source>
</reference>
<evidence type="ECO:0000256" key="13">
    <source>
        <dbReference type="RuleBase" id="RU000679"/>
    </source>
</evidence>
<dbReference type="PANTHER" id="PTHR11690">
    <property type="entry name" value="AMILORIDE-SENSITIVE SODIUM CHANNEL-RELATED"/>
    <property type="match status" value="1"/>
</dbReference>
<evidence type="ECO:0000256" key="1">
    <source>
        <dbReference type="ARBA" id="ARBA00004141"/>
    </source>
</evidence>
<evidence type="ECO:0000256" key="9">
    <source>
        <dbReference type="ARBA" id="ARBA00023136"/>
    </source>
</evidence>
<dbReference type="EMBL" id="KN549385">
    <property type="protein sequence ID" value="KHJ97885.1"/>
    <property type="molecule type" value="Genomic_DNA"/>
</dbReference>
<keyword evidence="12 13" id="KW-0407">Ion channel</keyword>
<dbReference type="AlphaFoldDB" id="A0A0B1TR59"/>
<dbReference type="GO" id="GO:0005886">
    <property type="term" value="C:plasma membrane"/>
    <property type="evidence" value="ECO:0007669"/>
    <property type="project" value="TreeGrafter"/>
</dbReference>
<dbReference type="InterPro" id="IPR020903">
    <property type="entry name" value="ENaC_CS"/>
</dbReference>
<feature type="transmembrane region" description="Helical" evidence="15">
    <location>
        <begin position="216"/>
        <end position="241"/>
    </location>
</feature>
<keyword evidence="7" id="KW-0915">Sodium</keyword>
<dbReference type="Proteomes" id="UP000053660">
    <property type="component" value="Unassembled WGS sequence"/>
</dbReference>
<gene>
    <name evidence="16" type="ORF">OESDEN_02136</name>
</gene>
<evidence type="ECO:0000256" key="5">
    <source>
        <dbReference type="ARBA" id="ARBA00022692"/>
    </source>
</evidence>
<sequence length="279" mass="31538">MVFVNTSDYLPTTEAAGVRIAIHGQRECPFPDTFGYSAPTGAVSSFGISLRKVNRLQNGDCFNPDAPLPPGYIYREYKYEPEGCYRNCYQKRIISHCGCADPRFPQPSNSVSVCDIRNEPIRDCLLSESVRMTKRKSCRCTHACKQDVYTTTYSAAKWPSKSVRMECNEKDCNSYYSEHAAMLEIYYEQMSYEVLRESESYSFVNLISDIGGQMGLWLGASVLTAIEVLIFLISVISIALGTRFQYNHNHKLSSEKQSQKKSDVDVDGKSPSRSVYETE</sequence>
<dbReference type="GO" id="GO:0015280">
    <property type="term" value="F:ligand-gated sodium channel activity"/>
    <property type="evidence" value="ECO:0007669"/>
    <property type="project" value="TreeGrafter"/>
</dbReference>
<dbReference type="Gene3D" id="1.10.287.770">
    <property type="entry name" value="YojJ-like"/>
    <property type="match status" value="1"/>
</dbReference>
<evidence type="ECO:0000256" key="6">
    <source>
        <dbReference type="ARBA" id="ARBA00022989"/>
    </source>
</evidence>
<evidence type="ECO:0000313" key="16">
    <source>
        <dbReference type="EMBL" id="KHJ97885.1"/>
    </source>
</evidence>
<comment type="similarity">
    <text evidence="2 13">Belongs to the amiloride-sensitive sodium channel (TC 1.A.6) family.</text>
</comment>
<dbReference type="PRINTS" id="PR01078">
    <property type="entry name" value="AMINACHANNEL"/>
</dbReference>
<keyword evidence="11 13" id="KW-0739">Sodium transport</keyword>
<dbReference type="Gene3D" id="1.10.287.820">
    <property type="entry name" value="Acid-sensing ion channel domain"/>
    <property type="match status" value="1"/>
</dbReference>
<dbReference type="PANTHER" id="PTHR11690:SF248">
    <property type="entry name" value="PICKPOCKET 17, ISOFORM A"/>
    <property type="match status" value="1"/>
</dbReference>
<evidence type="ECO:0000256" key="12">
    <source>
        <dbReference type="ARBA" id="ARBA00023303"/>
    </source>
</evidence>
<evidence type="ECO:0000256" key="14">
    <source>
        <dbReference type="SAM" id="MobiDB-lite"/>
    </source>
</evidence>
<evidence type="ECO:0000256" key="11">
    <source>
        <dbReference type="ARBA" id="ARBA00023201"/>
    </source>
</evidence>
<evidence type="ECO:0000256" key="10">
    <source>
        <dbReference type="ARBA" id="ARBA00023180"/>
    </source>
</evidence>
<keyword evidence="4 13" id="KW-0894">Sodium channel</keyword>
<evidence type="ECO:0000313" key="17">
    <source>
        <dbReference type="Proteomes" id="UP000053660"/>
    </source>
</evidence>
<dbReference type="OrthoDB" id="5874059at2759"/>
<dbReference type="InterPro" id="IPR001873">
    <property type="entry name" value="ENaC"/>
</dbReference>
<dbReference type="PROSITE" id="PS01206">
    <property type="entry name" value="ASC"/>
    <property type="match status" value="1"/>
</dbReference>
<dbReference type="Pfam" id="PF00858">
    <property type="entry name" value="ASC"/>
    <property type="match status" value="1"/>
</dbReference>
<evidence type="ECO:0000256" key="8">
    <source>
        <dbReference type="ARBA" id="ARBA00023065"/>
    </source>
</evidence>
<organism evidence="16 17">
    <name type="scientific">Oesophagostomum dentatum</name>
    <name type="common">Nodular worm</name>
    <dbReference type="NCBI Taxonomy" id="61180"/>
    <lineage>
        <taxon>Eukaryota</taxon>
        <taxon>Metazoa</taxon>
        <taxon>Ecdysozoa</taxon>
        <taxon>Nematoda</taxon>
        <taxon>Chromadorea</taxon>
        <taxon>Rhabditida</taxon>
        <taxon>Rhabditina</taxon>
        <taxon>Rhabditomorpha</taxon>
        <taxon>Strongyloidea</taxon>
        <taxon>Strongylidae</taxon>
        <taxon>Oesophagostomum</taxon>
    </lineage>
</organism>
<feature type="region of interest" description="Disordered" evidence="14">
    <location>
        <begin position="252"/>
        <end position="279"/>
    </location>
</feature>
<evidence type="ECO:0000256" key="4">
    <source>
        <dbReference type="ARBA" id="ARBA00022461"/>
    </source>
</evidence>
<keyword evidence="17" id="KW-1185">Reference proteome</keyword>
<proteinExistence type="inferred from homology"/>
<keyword evidence="10" id="KW-0325">Glycoprotein</keyword>
<dbReference type="FunFam" id="1.10.287.770:FF:000001">
    <property type="entry name" value="Acid-sensing ion channel subunit 1"/>
    <property type="match status" value="1"/>
</dbReference>
<keyword evidence="3 13" id="KW-0813">Transport</keyword>
<protein>
    <submittedName>
        <fullName evidence="16">Amiloride-sensitive sodium channel</fullName>
    </submittedName>
</protein>
<keyword evidence="6 15" id="KW-1133">Transmembrane helix</keyword>
<name>A0A0B1TR59_OESDE</name>
<evidence type="ECO:0000256" key="15">
    <source>
        <dbReference type="SAM" id="Phobius"/>
    </source>
</evidence>
<evidence type="ECO:0000256" key="7">
    <source>
        <dbReference type="ARBA" id="ARBA00023053"/>
    </source>
</evidence>
<evidence type="ECO:0000256" key="3">
    <source>
        <dbReference type="ARBA" id="ARBA00022448"/>
    </source>
</evidence>
<keyword evidence="8 13" id="KW-0406">Ion transport</keyword>
<accession>A0A0B1TR59</accession>
<comment type="subcellular location">
    <subcellularLocation>
        <location evidence="1">Membrane</location>
        <topology evidence="1">Multi-pass membrane protein</topology>
    </subcellularLocation>
</comment>
<keyword evidence="5 13" id="KW-0812">Transmembrane</keyword>